<feature type="region of interest" description="Disordered" evidence="1">
    <location>
        <begin position="1"/>
        <end position="22"/>
    </location>
</feature>
<name>A0A9Q0GDV0_9ROSI</name>
<protein>
    <submittedName>
        <fullName evidence="2">Uncharacterized protein</fullName>
    </submittedName>
</protein>
<dbReference type="Proteomes" id="UP001141552">
    <property type="component" value="Unassembled WGS sequence"/>
</dbReference>
<sequence>MPRSAPSTANSTPNLNLLRPVRSSRPCPIGPFKTDHSPPPHLFLFSHSVHVADRTPLIPLLLTHRALLSGEAETSTTVGGRDSHCRRHVSLVLLVIVLCWFEIACRSQFIKRRCVAARAFSLCPHAKGVGRAAVAADPGTGDVCCCLH</sequence>
<comment type="caution">
    <text evidence="2">The sequence shown here is derived from an EMBL/GenBank/DDBJ whole genome shotgun (WGS) entry which is preliminary data.</text>
</comment>
<keyword evidence="3" id="KW-1185">Reference proteome</keyword>
<reference evidence="2" key="1">
    <citation type="submission" date="2022-02" db="EMBL/GenBank/DDBJ databases">
        <authorList>
            <person name="Henning P.M."/>
            <person name="McCubbin A.G."/>
            <person name="Shore J.S."/>
        </authorList>
    </citation>
    <scope>NUCLEOTIDE SEQUENCE</scope>
    <source>
        <strain evidence="2">F60SS</strain>
        <tissue evidence="2">Leaves</tissue>
    </source>
</reference>
<evidence type="ECO:0000313" key="3">
    <source>
        <dbReference type="Proteomes" id="UP001141552"/>
    </source>
</evidence>
<evidence type="ECO:0000313" key="2">
    <source>
        <dbReference type="EMBL" id="KAJ4846606.1"/>
    </source>
</evidence>
<evidence type="ECO:0000256" key="1">
    <source>
        <dbReference type="SAM" id="MobiDB-lite"/>
    </source>
</evidence>
<reference evidence="2" key="2">
    <citation type="journal article" date="2023" name="Plants (Basel)">
        <title>Annotation of the Turnera subulata (Passifloraceae) Draft Genome Reveals the S-Locus Evolved after the Divergence of Turneroideae from Passifloroideae in a Stepwise Manner.</title>
        <authorList>
            <person name="Henning P.M."/>
            <person name="Roalson E.H."/>
            <person name="Mir W."/>
            <person name="McCubbin A.G."/>
            <person name="Shore J.S."/>
        </authorList>
    </citation>
    <scope>NUCLEOTIDE SEQUENCE</scope>
    <source>
        <strain evidence="2">F60SS</strain>
    </source>
</reference>
<feature type="compositionally biased region" description="Polar residues" evidence="1">
    <location>
        <begin position="1"/>
        <end position="15"/>
    </location>
</feature>
<proteinExistence type="predicted"/>
<organism evidence="2 3">
    <name type="scientific">Turnera subulata</name>
    <dbReference type="NCBI Taxonomy" id="218843"/>
    <lineage>
        <taxon>Eukaryota</taxon>
        <taxon>Viridiplantae</taxon>
        <taxon>Streptophyta</taxon>
        <taxon>Embryophyta</taxon>
        <taxon>Tracheophyta</taxon>
        <taxon>Spermatophyta</taxon>
        <taxon>Magnoliopsida</taxon>
        <taxon>eudicotyledons</taxon>
        <taxon>Gunneridae</taxon>
        <taxon>Pentapetalae</taxon>
        <taxon>rosids</taxon>
        <taxon>fabids</taxon>
        <taxon>Malpighiales</taxon>
        <taxon>Passifloraceae</taxon>
        <taxon>Turnera</taxon>
    </lineage>
</organism>
<gene>
    <name evidence="2" type="ORF">Tsubulata_048621</name>
</gene>
<dbReference type="AlphaFoldDB" id="A0A9Q0GDV0"/>
<accession>A0A9Q0GDV0</accession>
<dbReference type="EMBL" id="JAKUCV010001382">
    <property type="protein sequence ID" value="KAJ4846606.1"/>
    <property type="molecule type" value="Genomic_DNA"/>
</dbReference>